<dbReference type="Pfam" id="PF11563">
    <property type="entry name" value="Protoglobin"/>
    <property type="match status" value="1"/>
</dbReference>
<protein>
    <recommendedName>
        <fullName evidence="4">Methyl-accepting transducer domain-containing protein</fullName>
    </recommendedName>
</protein>
<keyword evidence="6" id="KW-1185">Reference proteome</keyword>
<organism evidence="5 6">
    <name type="scientific">Paenibacillus foliorum</name>
    <dbReference type="NCBI Taxonomy" id="2654974"/>
    <lineage>
        <taxon>Bacteria</taxon>
        <taxon>Bacillati</taxon>
        <taxon>Bacillota</taxon>
        <taxon>Bacilli</taxon>
        <taxon>Bacillales</taxon>
        <taxon>Paenibacillaceae</taxon>
        <taxon>Paenibacillus</taxon>
    </lineage>
</organism>
<evidence type="ECO:0000256" key="2">
    <source>
        <dbReference type="ARBA" id="ARBA00029447"/>
    </source>
</evidence>
<dbReference type="PRINTS" id="PR00260">
    <property type="entry name" value="CHEMTRNSDUCR"/>
</dbReference>
<dbReference type="GO" id="GO:0016020">
    <property type="term" value="C:membrane"/>
    <property type="evidence" value="ECO:0007669"/>
    <property type="project" value="InterPro"/>
</dbReference>
<dbReference type="Gene3D" id="1.10.490.10">
    <property type="entry name" value="Globins"/>
    <property type="match status" value="1"/>
</dbReference>
<dbReference type="GO" id="GO:0006935">
    <property type="term" value="P:chemotaxis"/>
    <property type="evidence" value="ECO:0007669"/>
    <property type="project" value="InterPro"/>
</dbReference>
<dbReference type="PANTHER" id="PTHR32089">
    <property type="entry name" value="METHYL-ACCEPTING CHEMOTAXIS PROTEIN MCPB"/>
    <property type="match status" value="1"/>
</dbReference>
<dbReference type="PANTHER" id="PTHR32089:SF118">
    <property type="entry name" value="HEME-BASED AEROTACTIC TRANSDUCER HEMAT"/>
    <property type="match status" value="1"/>
</dbReference>
<evidence type="ECO:0000259" key="4">
    <source>
        <dbReference type="PROSITE" id="PS50111"/>
    </source>
</evidence>
<dbReference type="Pfam" id="PF00015">
    <property type="entry name" value="MCPsignal"/>
    <property type="match status" value="1"/>
</dbReference>
<proteinExistence type="inferred from homology"/>
<evidence type="ECO:0000313" key="5">
    <source>
        <dbReference type="EMBL" id="NOU98090.1"/>
    </source>
</evidence>
<dbReference type="InterPro" id="IPR044398">
    <property type="entry name" value="Globin-sensor_dom"/>
</dbReference>
<dbReference type="GO" id="GO:0020037">
    <property type="term" value="F:heme binding"/>
    <property type="evidence" value="ECO:0007669"/>
    <property type="project" value="InterPro"/>
</dbReference>
<dbReference type="InterPro" id="IPR039379">
    <property type="entry name" value="Protoglobin_sensor_dom"/>
</dbReference>
<dbReference type="RefSeq" id="WP_171656340.1">
    <property type="nucleotide sequence ID" value="NZ_WHOD01000128.1"/>
</dbReference>
<dbReference type="Proteomes" id="UP000641588">
    <property type="component" value="Unassembled WGS sequence"/>
</dbReference>
<keyword evidence="1 3" id="KW-0807">Transducer</keyword>
<dbReference type="CDD" id="cd01068">
    <property type="entry name" value="globin_sensor"/>
    <property type="match status" value="1"/>
</dbReference>
<feature type="domain" description="Methyl-accepting transducer" evidence="4">
    <location>
        <begin position="211"/>
        <end position="425"/>
    </location>
</feature>
<dbReference type="EMBL" id="WHOD01000128">
    <property type="protein sequence ID" value="NOU98090.1"/>
    <property type="molecule type" value="Genomic_DNA"/>
</dbReference>
<evidence type="ECO:0000256" key="3">
    <source>
        <dbReference type="PROSITE-ProRule" id="PRU00284"/>
    </source>
</evidence>
<dbReference type="SMART" id="SM00283">
    <property type="entry name" value="MA"/>
    <property type="match status" value="1"/>
</dbReference>
<dbReference type="InterPro" id="IPR004090">
    <property type="entry name" value="Chemotax_Me-accpt_rcpt"/>
</dbReference>
<reference evidence="5" key="1">
    <citation type="submission" date="2019-10" db="EMBL/GenBank/DDBJ databases">
        <title>Description of Paenibacillus glebae sp. nov.</title>
        <authorList>
            <person name="Carlier A."/>
            <person name="Qi S."/>
        </authorList>
    </citation>
    <scope>NUCLEOTIDE SEQUENCE</scope>
    <source>
        <strain evidence="5">LMG 31456</strain>
    </source>
</reference>
<dbReference type="InterPro" id="IPR009050">
    <property type="entry name" value="Globin-like_sf"/>
</dbReference>
<dbReference type="SUPFAM" id="SSF46458">
    <property type="entry name" value="Globin-like"/>
    <property type="match status" value="1"/>
</dbReference>
<dbReference type="GO" id="GO:0019825">
    <property type="term" value="F:oxygen binding"/>
    <property type="evidence" value="ECO:0007669"/>
    <property type="project" value="InterPro"/>
</dbReference>
<comment type="caution">
    <text evidence="5">The sequence shown here is derived from an EMBL/GenBank/DDBJ whole genome shotgun (WGS) entry which is preliminary data.</text>
</comment>
<dbReference type="SUPFAM" id="SSF58104">
    <property type="entry name" value="Methyl-accepting chemotaxis protein (MCP) signaling domain"/>
    <property type="match status" value="1"/>
</dbReference>
<sequence length="438" mass="49134">MTKWFGKSTHHRLMPSSGLKDVLLNEVSIEVDNHNQELTTQLKMIDLSAEDLRLIRSMQPVIVSNIDEIIDAFYATILEVTDLKEMITKHSTLDRLKGTLKAHIIEMFSGSINDAYIQKRLQIAEVHQRIGLEPKWYIGSFQNLQSTFLNIIYRYTLDGQQSLIYGRAITKLLNLEQQLVIEAYDKKNVEQKERYNKQVREEVKHNIGLVSQELAALTEQTNASTQQLIASSFQVNESFLHSANMAQSSRVLALTGSEKVNELECRIASIHNRSLLMGDSVKQLIESSEQIITIVRIVQNISGQTKILSLNASIEAARSGQHGAGFAVVAGEMRKLSEDSSKALKQINEFMEQSSTHTHEVVKLIEEVKHQVSLGQLESEQTRGMFNQILLSLESSLSEINTVETELEALVKVIEEVGSATLKVASSAEDLNVATQNF</sequence>
<dbReference type="PROSITE" id="PS50111">
    <property type="entry name" value="CHEMOTAXIS_TRANSDUC_2"/>
    <property type="match status" value="1"/>
</dbReference>
<dbReference type="AlphaFoldDB" id="A0A972GXS1"/>
<dbReference type="InterPro" id="IPR004089">
    <property type="entry name" value="MCPsignal_dom"/>
</dbReference>
<accession>A0A972GXS1</accession>
<gene>
    <name evidence="5" type="ORF">GC093_33395</name>
</gene>
<evidence type="ECO:0000256" key="1">
    <source>
        <dbReference type="ARBA" id="ARBA00023224"/>
    </source>
</evidence>
<dbReference type="GO" id="GO:0004888">
    <property type="term" value="F:transmembrane signaling receptor activity"/>
    <property type="evidence" value="ECO:0007669"/>
    <property type="project" value="InterPro"/>
</dbReference>
<dbReference type="Gene3D" id="1.10.287.950">
    <property type="entry name" value="Methyl-accepting chemotaxis protein"/>
    <property type="match status" value="1"/>
</dbReference>
<dbReference type="InterPro" id="IPR012292">
    <property type="entry name" value="Globin/Proto"/>
</dbReference>
<comment type="similarity">
    <text evidence="2">Belongs to the methyl-accepting chemotaxis (MCP) protein family.</text>
</comment>
<name>A0A972GXS1_9BACL</name>
<evidence type="ECO:0000313" key="6">
    <source>
        <dbReference type="Proteomes" id="UP000641588"/>
    </source>
</evidence>
<dbReference type="GO" id="GO:0007165">
    <property type="term" value="P:signal transduction"/>
    <property type="evidence" value="ECO:0007669"/>
    <property type="project" value="UniProtKB-KW"/>
</dbReference>